<feature type="transmembrane region" description="Helical" evidence="6">
    <location>
        <begin position="86"/>
        <end position="112"/>
    </location>
</feature>
<protein>
    <submittedName>
        <fullName evidence="7">Polysaccharide biosynthesis protein</fullName>
    </submittedName>
</protein>
<sequence>MKKLKKLHQSHTVKNSLIYTSDFILQIVVLAAYAVLISRELGPASYGVFASIAALSIIGSMFAGWGCDQTLIKNVSANPDGFRQNLGHGLLLILLTYPVLLAVLYGAAYLVIPNNVVSSLSIVLFITVDLIFTKILFLTKASFAVFERAKNQLVINLVTTSTKLLFLLLALKVSDGFNLNQWAFWYFISGLLSASFALSYTIKHLGLPKFSGCTTEFVLGFQFSIEQASLASLKDLDKPIIVAMLGAEQGGHFAIAFRLVDAASAPVRGILYALYIKYFKVSYVSKKDSVALSLKVLPYLTVVSLIAAVLIYCLAWTIPILLGDQYQAAVVIVQQLCLYPLLFGLFGTSMDLLRTIGKQFARTVIVIASSVITLPILYLSLSQFGMLGASFSKLIVLAIFVVAGWLVVYKAKLTF</sequence>
<dbReference type="PANTHER" id="PTHR30250">
    <property type="entry name" value="PST FAMILY PREDICTED COLANIC ACID TRANSPORTER"/>
    <property type="match status" value="1"/>
</dbReference>
<dbReference type="HOGENOM" id="CLU_661906_0_0_4"/>
<gene>
    <name evidence="7" type="ordered locus">Mmol_1791</name>
</gene>
<proteinExistence type="predicted"/>
<accession>C6WXP6</accession>
<dbReference type="STRING" id="583345.Mmol_1791"/>
<evidence type="ECO:0000256" key="1">
    <source>
        <dbReference type="ARBA" id="ARBA00004651"/>
    </source>
</evidence>
<feature type="transmembrane region" description="Helical" evidence="6">
    <location>
        <begin position="153"/>
        <end position="171"/>
    </location>
</feature>
<feature type="transmembrane region" description="Helical" evidence="6">
    <location>
        <begin position="360"/>
        <end position="381"/>
    </location>
</feature>
<feature type="transmembrane region" description="Helical" evidence="6">
    <location>
        <begin position="183"/>
        <end position="202"/>
    </location>
</feature>
<dbReference type="RefSeq" id="WP_015832730.1">
    <property type="nucleotide sequence ID" value="NC_012968.1"/>
</dbReference>
<reference evidence="8" key="1">
    <citation type="submission" date="2009-07" db="EMBL/GenBank/DDBJ databases">
        <title>Complete sequence of Methylotenera mobilis JLW8.</title>
        <authorList>
            <consortium name="US DOE Joint Genome Institute"/>
            <person name="Lucas S."/>
            <person name="Copeland A."/>
            <person name="Lapidus A."/>
            <person name="Glavina del Rio T."/>
            <person name="Tice H."/>
            <person name="Bruce D."/>
            <person name="Goodwin L."/>
            <person name="Pitluck S."/>
            <person name="LaButti K.M."/>
            <person name="Clum A."/>
            <person name="Larimer F."/>
            <person name="Land M."/>
            <person name="Hauser L."/>
            <person name="Kyrpides N."/>
            <person name="Mikhailova N."/>
            <person name="Kayluzhnaya M."/>
            <person name="Chistoserdova L."/>
        </authorList>
    </citation>
    <scope>NUCLEOTIDE SEQUENCE [LARGE SCALE GENOMIC DNA]</scope>
    <source>
        <strain evidence="8">JLW8 / ATCC BAA-1282 / DSM 17540</strain>
    </source>
</reference>
<feature type="transmembrane region" description="Helical" evidence="6">
    <location>
        <begin position="387"/>
        <end position="409"/>
    </location>
</feature>
<keyword evidence="3 6" id="KW-0812">Transmembrane</keyword>
<feature type="transmembrane region" description="Helical" evidence="6">
    <location>
        <begin position="296"/>
        <end position="322"/>
    </location>
</feature>
<keyword evidence="2" id="KW-1003">Cell membrane</keyword>
<evidence type="ECO:0000256" key="6">
    <source>
        <dbReference type="SAM" id="Phobius"/>
    </source>
</evidence>
<evidence type="ECO:0000256" key="5">
    <source>
        <dbReference type="ARBA" id="ARBA00023136"/>
    </source>
</evidence>
<comment type="subcellular location">
    <subcellularLocation>
        <location evidence="1">Cell membrane</location>
        <topology evidence="1">Multi-pass membrane protein</topology>
    </subcellularLocation>
</comment>
<organism evidence="7 8">
    <name type="scientific">Methylotenera mobilis (strain JLW8 / ATCC BAA-1282 / DSM 17540)</name>
    <dbReference type="NCBI Taxonomy" id="583345"/>
    <lineage>
        <taxon>Bacteria</taxon>
        <taxon>Pseudomonadati</taxon>
        <taxon>Pseudomonadota</taxon>
        <taxon>Betaproteobacteria</taxon>
        <taxon>Nitrosomonadales</taxon>
        <taxon>Methylophilaceae</taxon>
        <taxon>Methylotenera</taxon>
    </lineage>
</organism>
<dbReference type="Proteomes" id="UP000002742">
    <property type="component" value="Chromosome"/>
</dbReference>
<dbReference type="eggNOG" id="COG2244">
    <property type="taxonomic scope" value="Bacteria"/>
</dbReference>
<evidence type="ECO:0000313" key="8">
    <source>
        <dbReference type="Proteomes" id="UP000002742"/>
    </source>
</evidence>
<feature type="transmembrane region" description="Helical" evidence="6">
    <location>
        <begin position="16"/>
        <end position="38"/>
    </location>
</feature>
<keyword evidence="4 6" id="KW-1133">Transmembrane helix</keyword>
<dbReference type="EMBL" id="CP001672">
    <property type="protein sequence ID" value="ACT48695.1"/>
    <property type="molecule type" value="Genomic_DNA"/>
</dbReference>
<evidence type="ECO:0000256" key="4">
    <source>
        <dbReference type="ARBA" id="ARBA00022989"/>
    </source>
</evidence>
<feature type="transmembrane region" description="Helical" evidence="6">
    <location>
        <begin position="328"/>
        <end position="348"/>
    </location>
</feature>
<reference evidence="7 8" key="2">
    <citation type="journal article" date="2011" name="J. Bacteriol.">
        <title>Genomes of three methylotrophs from a single niche uncover genetic and metabolic divergence of Methylophilaceae.</title>
        <authorList>
            <person name="Lapidus A."/>
            <person name="Clum A."/>
            <person name="Labutti K."/>
            <person name="Kaluzhnaya M.G."/>
            <person name="Lim S."/>
            <person name="Beck D.A."/>
            <person name="Glavina Del Rio T."/>
            <person name="Nolan M."/>
            <person name="Mavromatis K."/>
            <person name="Huntemann M."/>
            <person name="Lucas S."/>
            <person name="Lidstrom M.E."/>
            <person name="Ivanova N."/>
            <person name="Chistoserdova L."/>
        </authorList>
    </citation>
    <scope>NUCLEOTIDE SEQUENCE [LARGE SCALE GENOMIC DNA]</scope>
    <source>
        <strain evidence="8">JLW8 / ATCC BAA-1282 / DSM 17540</strain>
    </source>
</reference>
<evidence type="ECO:0000313" key="7">
    <source>
        <dbReference type="EMBL" id="ACT48695.1"/>
    </source>
</evidence>
<keyword evidence="5 6" id="KW-0472">Membrane</keyword>
<dbReference type="AlphaFoldDB" id="C6WXP6"/>
<keyword evidence="8" id="KW-1185">Reference proteome</keyword>
<dbReference type="KEGG" id="mmb:Mmol_1791"/>
<dbReference type="OrthoDB" id="8807718at2"/>
<dbReference type="InterPro" id="IPR050833">
    <property type="entry name" value="Poly_Biosynth_Transport"/>
</dbReference>
<feature type="transmembrane region" description="Helical" evidence="6">
    <location>
        <begin position="118"/>
        <end position="141"/>
    </location>
</feature>
<evidence type="ECO:0000256" key="3">
    <source>
        <dbReference type="ARBA" id="ARBA00022692"/>
    </source>
</evidence>
<dbReference type="PANTHER" id="PTHR30250:SF11">
    <property type="entry name" value="O-ANTIGEN TRANSPORTER-RELATED"/>
    <property type="match status" value="1"/>
</dbReference>
<feature type="transmembrane region" description="Helical" evidence="6">
    <location>
        <begin position="44"/>
        <end position="65"/>
    </location>
</feature>
<name>C6WXP6_METML</name>
<dbReference type="GO" id="GO:0005886">
    <property type="term" value="C:plasma membrane"/>
    <property type="evidence" value="ECO:0007669"/>
    <property type="project" value="UniProtKB-SubCell"/>
</dbReference>
<evidence type="ECO:0000256" key="2">
    <source>
        <dbReference type="ARBA" id="ARBA00022475"/>
    </source>
</evidence>